<sequence length="408" mass="47005">MKPPVFFLNKIESLRLRANALTELRRDISLPPERDLKPEQWEALESQLNSTANQLTTKLKSYADQFMSDQNRPDVRVRLVQALGELEMDITQSFTFYDTYMDVLTQRLSQPIGSLLKGCDAIALDGTRRGFLADITIPPVVYCDRGFGASTCREGVPLLANTPNPMQFIAVPYSRLVEKYNLISVYHEVGHQTLMKLNMVPLLRRLFDEQLGKAGAPAFVRALFANWVRELGPDFWAFCLTGMAQTCSLRDVLFLSHEQATYLTTRLTHPPGYLRFLVSVAWCRHIWGRGDWDEWEQNWKQNYPLTRLPARMQEAYQTLERFLPVVARIFCETRFTKFDHKPISGLFSLEDLSPTVLKRLANEAAIRTTSFRQQPIGVQLAVFRLMRESRQTSLRTLDTAMTEWLTNL</sequence>
<dbReference type="KEGG" id="smon:AWR27_03780"/>
<name>A0A1P9WT15_9BACT</name>
<evidence type="ECO:0000313" key="1">
    <source>
        <dbReference type="EMBL" id="AQG78536.1"/>
    </source>
</evidence>
<dbReference type="AlphaFoldDB" id="A0A1P9WT15"/>
<dbReference type="Proteomes" id="UP000187941">
    <property type="component" value="Chromosome"/>
</dbReference>
<accession>A0A1P9WT15</accession>
<dbReference type="STRING" id="1178516.AWR27_03780"/>
<dbReference type="RefSeq" id="WP_077129975.1">
    <property type="nucleotide sequence ID" value="NZ_CP014263.1"/>
</dbReference>
<dbReference type="EMBL" id="CP014263">
    <property type="protein sequence ID" value="AQG78536.1"/>
    <property type="molecule type" value="Genomic_DNA"/>
</dbReference>
<evidence type="ECO:0000313" key="2">
    <source>
        <dbReference type="Proteomes" id="UP000187941"/>
    </source>
</evidence>
<reference evidence="1 2" key="1">
    <citation type="submission" date="2016-01" db="EMBL/GenBank/DDBJ databases">
        <authorList>
            <person name="Oliw E.H."/>
        </authorList>
    </citation>
    <scope>NUCLEOTIDE SEQUENCE [LARGE SCALE GENOMIC DNA]</scope>
    <source>
        <strain evidence="1 2">DY10</strain>
    </source>
</reference>
<organism evidence="1 2">
    <name type="scientific">Spirosoma montaniterrae</name>
    <dbReference type="NCBI Taxonomy" id="1178516"/>
    <lineage>
        <taxon>Bacteria</taxon>
        <taxon>Pseudomonadati</taxon>
        <taxon>Bacteroidota</taxon>
        <taxon>Cytophagia</taxon>
        <taxon>Cytophagales</taxon>
        <taxon>Cytophagaceae</taxon>
        <taxon>Spirosoma</taxon>
    </lineage>
</organism>
<dbReference type="OrthoDB" id="569152at2"/>
<gene>
    <name evidence="1" type="ORF">AWR27_03780</name>
</gene>
<keyword evidence="2" id="KW-1185">Reference proteome</keyword>
<proteinExistence type="predicted"/>
<protein>
    <submittedName>
        <fullName evidence="1">Uncharacterized protein</fullName>
    </submittedName>
</protein>